<accession>A0ABP8B5G2</accession>
<reference evidence="3" key="1">
    <citation type="journal article" date="2019" name="Int. J. Syst. Evol. Microbiol.">
        <title>The Global Catalogue of Microorganisms (GCM) 10K type strain sequencing project: providing services to taxonomists for standard genome sequencing and annotation.</title>
        <authorList>
            <consortium name="The Broad Institute Genomics Platform"/>
            <consortium name="The Broad Institute Genome Sequencing Center for Infectious Disease"/>
            <person name="Wu L."/>
            <person name="Ma J."/>
        </authorList>
    </citation>
    <scope>NUCLEOTIDE SEQUENCE [LARGE SCALE GENOMIC DNA]</scope>
    <source>
        <strain evidence="3">JCM 17388</strain>
    </source>
</reference>
<dbReference type="SUPFAM" id="SSF53474">
    <property type="entry name" value="alpha/beta-Hydrolases"/>
    <property type="match status" value="1"/>
</dbReference>
<organism evidence="2 3">
    <name type="scientific">Streptosporangium oxazolinicum</name>
    <dbReference type="NCBI Taxonomy" id="909287"/>
    <lineage>
        <taxon>Bacteria</taxon>
        <taxon>Bacillati</taxon>
        <taxon>Actinomycetota</taxon>
        <taxon>Actinomycetes</taxon>
        <taxon>Streptosporangiales</taxon>
        <taxon>Streptosporangiaceae</taxon>
        <taxon>Streptosporangium</taxon>
    </lineage>
</organism>
<dbReference type="RefSeq" id="WP_344920339.1">
    <property type="nucleotide sequence ID" value="NZ_BAABAQ010000009.1"/>
</dbReference>
<gene>
    <name evidence="2" type="ORF">GCM10022252_48770</name>
</gene>
<evidence type="ECO:0000259" key="1">
    <source>
        <dbReference type="Pfam" id="PF12697"/>
    </source>
</evidence>
<name>A0ABP8B5G2_9ACTN</name>
<dbReference type="EMBL" id="BAABAQ010000009">
    <property type="protein sequence ID" value="GAA4198407.1"/>
    <property type="molecule type" value="Genomic_DNA"/>
</dbReference>
<dbReference type="Pfam" id="PF12697">
    <property type="entry name" value="Abhydrolase_6"/>
    <property type="match status" value="1"/>
</dbReference>
<dbReference type="Proteomes" id="UP001501251">
    <property type="component" value="Unassembled WGS sequence"/>
</dbReference>
<sequence length="276" mass="29427">MATATVSSRSRGTVAVRRELGVMAGYAEVGGVRTWYDEYGTGEPLVLLHPGMVDARAWAPNAGALAERFRVFTPDRRGHGRTPDVDGPITYEAMARDTIAFLETVVGGPAHLAGCSDGVTVALLVAMFRPDLARRLVLAAGVFHRDGWVPGTAEMDDASAGFLAAGYGEVSPDGPEHFPVVAAKLARMHAEEPVLADSELKRVTSRTLVMVGDDDEVSLEHAVAMYRALPDAELAVVPGTSHGLLVEKPEFCNKMIVDFLALDPVPTLAPIRRAVT</sequence>
<keyword evidence="3" id="KW-1185">Reference proteome</keyword>
<protein>
    <submittedName>
        <fullName evidence="2">Alpha/beta hydrolase</fullName>
    </submittedName>
</protein>
<evidence type="ECO:0000313" key="3">
    <source>
        <dbReference type="Proteomes" id="UP001501251"/>
    </source>
</evidence>
<comment type="caution">
    <text evidence="2">The sequence shown here is derived from an EMBL/GenBank/DDBJ whole genome shotgun (WGS) entry which is preliminary data.</text>
</comment>
<dbReference type="PANTHER" id="PTHR43433:SF4">
    <property type="entry name" value="NON-HEME CHLOROPEROXIDASE-RELATED"/>
    <property type="match status" value="1"/>
</dbReference>
<evidence type="ECO:0000313" key="2">
    <source>
        <dbReference type="EMBL" id="GAA4198407.1"/>
    </source>
</evidence>
<keyword evidence="2" id="KW-0378">Hydrolase</keyword>
<proteinExistence type="predicted"/>
<dbReference type="Gene3D" id="3.40.50.1820">
    <property type="entry name" value="alpha/beta hydrolase"/>
    <property type="match status" value="1"/>
</dbReference>
<dbReference type="GO" id="GO:0016787">
    <property type="term" value="F:hydrolase activity"/>
    <property type="evidence" value="ECO:0007669"/>
    <property type="project" value="UniProtKB-KW"/>
</dbReference>
<dbReference type="PANTHER" id="PTHR43433">
    <property type="entry name" value="HYDROLASE, ALPHA/BETA FOLD FAMILY PROTEIN"/>
    <property type="match status" value="1"/>
</dbReference>
<feature type="domain" description="AB hydrolase-1" evidence="1">
    <location>
        <begin position="45"/>
        <end position="252"/>
    </location>
</feature>
<dbReference type="InterPro" id="IPR050471">
    <property type="entry name" value="AB_hydrolase"/>
</dbReference>
<dbReference type="InterPro" id="IPR029058">
    <property type="entry name" value="AB_hydrolase_fold"/>
</dbReference>
<dbReference type="InterPro" id="IPR000073">
    <property type="entry name" value="AB_hydrolase_1"/>
</dbReference>